<accession>R7UCV9</accession>
<proteinExistence type="predicted"/>
<dbReference type="AlphaFoldDB" id="R7UCV9"/>
<reference evidence="5" key="1">
    <citation type="submission" date="2012-12" db="EMBL/GenBank/DDBJ databases">
        <authorList>
            <person name="Hellsten U."/>
            <person name="Grimwood J."/>
            <person name="Chapman J.A."/>
            <person name="Shapiro H."/>
            <person name="Aerts A."/>
            <person name="Otillar R.P."/>
            <person name="Terry A.Y."/>
            <person name="Boore J.L."/>
            <person name="Simakov O."/>
            <person name="Marletaz F."/>
            <person name="Cho S.-J."/>
            <person name="Edsinger-Gonzales E."/>
            <person name="Havlak P."/>
            <person name="Kuo D.-H."/>
            <person name="Larsson T."/>
            <person name="Lv J."/>
            <person name="Arendt D."/>
            <person name="Savage R."/>
            <person name="Osoegawa K."/>
            <person name="de Jong P."/>
            <person name="Lindberg D.R."/>
            <person name="Seaver E.C."/>
            <person name="Weisblat D.A."/>
            <person name="Putnam N.H."/>
            <person name="Grigoriev I.V."/>
            <person name="Rokhsar D.S."/>
        </authorList>
    </citation>
    <scope>NUCLEOTIDE SEQUENCE</scope>
    <source>
        <strain evidence="5">I ESC-2004</strain>
    </source>
</reference>
<dbReference type="PANTHER" id="PTHR24020">
    <property type="entry name" value="COLLAGEN ALPHA"/>
    <property type="match status" value="1"/>
</dbReference>
<gene>
    <name evidence="3" type="ORF">CAPTEDRAFT_219872</name>
</gene>
<evidence type="ECO:0000313" key="4">
    <source>
        <dbReference type="EnsemblMetazoa" id="CapteP219872"/>
    </source>
</evidence>
<dbReference type="Proteomes" id="UP000014760">
    <property type="component" value="Unassembled WGS sequence"/>
</dbReference>
<dbReference type="EMBL" id="KB302535">
    <property type="protein sequence ID" value="ELU04225.1"/>
    <property type="molecule type" value="Genomic_DNA"/>
</dbReference>
<dbReference type="CDD" id="cd01450">
    <property type="entry name" value="vWFA_subfamily_ECM"/>
    <property type="match status" value="1"/>
</dbReference>
<dbReference type="PROSITE" id="PS50234">
    <property type="entry name" value="VWFA"/>
    <property type="match status" value="1"/>
</dbReference>
<evidence type="ECO:0000259" key="2">
    <source>
        <dbReference type="PROSITE" id="PS50234"/>
    </source>
</evidence>
<dbReference type="STRING" id="283909.R7UCV9"/>
<keyword evidence="5" id="KW-1185">Reference proteome</keyword>
<dbReference type="EMBL" id="AMQN01008238">
    <property type="status" value="NOT_ANNOTATED_CDS"/>
    <property type="molecule type" value="Genomic_DNA"/>
</dbReference>
<evidence type="ECO:0000313" key="3">
    <source>
        <dbReference type="EMBL" id="ELU04225.1"/>
    </source>
</evidence>
<dbReference type="Gene3D" id="3.40.50.410">
    <property type="entry name" value="von Willebrand factor, type A domain"/>
    <property type="match status" value="1"/>
</dbReference>
<feature type="chain" id="PRO_5008787920" description="VWFA domain-containing protein" evidence="1">
    <location>
        <begin position="23"/>
        <end position="233"/>
    </location>
</feature>
<reference evidence="4" key="3">
    <citation type="submission" date="2015-06" db="UniProtKB">
        <authorList>
            <consortium name="EnsemblMetazoa"/>
        </authorList>
    </citation>
    <scope>IDENTIFICATION</scope>
</reference>
<keyword evidence="1" id="KW-0732">Signal</keyword>
<dbReference type="EnsemblMetazoa" id="CapteT219872">
    <property type="protein sequence ID" value="CapteP219872"/>
    <property type="gene ID" value="CapteG219872"/>
</dbReference>
<dbReference type="InterPro" id="IPR002035">
    <property type="entry name" value="VWF_A"/>
</dbReference>
<sequence>MIHSRLAVLALLVIVNAPGAWGRCMADVGLLLDNSQSITKDLFELITKPLVSGLKDYLPIDYEDVRIGVVTFNDTGFGRFFHDMYLRYYYTFLNLSRVILPLAASFQQDSAINSLREFDTIVGPTCVACGIQTLTDSLFDEGNGDRKGIKNFAIAITDGVSSIHVKSAITQARRLLASGAEVWVIQIRGQKAPDTEVIQAMASSPDNIVEILEPGQLPDAFRRLASSICPGFA</sequence>
<organism evidence="3">
    <name type="scientific">Capitella teleta</name>
    <name type="common">Polychaete worm</name>
    <dbReference type="NCBI Taxonomy" id="283909"/>
    <lineage>
        <taxon>Eukaryota</taxon>
        <taxon>Metazoa</taxon>
        <taxon>Spiralia</taxon>
        <taxon>Lophotrochozoa</taxon>
        <taxon>Annelida</taxon>
        <taxon>Polychaeta</taxon>
        <taxon>Sedentaria</taxon>
        <taxon>Scolecida</taxon>
        <taxon>Capitellidae</taxon>
        <taxon>Capitella</taxon>
    </lineage>
</organism>
<dbReference type="InterPro" id="IPR036465">
    <property type="entry name" value="vWFA_dom_sf"/>
</dbReference>
<feature type="signal peptide" evidence="1">
    <location>
        <begin position="1"/>
        <end position="22"/>
    </location>
</feature>
<dbReference type="SUPFAM" id="SSF53300">
    <property type="entry name" value="vWA-like"/>
    <property type="match status" value="1"/>
</dbReference>
<evidence type="ECO:0000256" key="1">
    <source>
        <dbReference type="SAM" id="SignalP"/>
    </source>
</evidence>
<dbReference type="OrthoDB" id="199024at2759"/>
<dbReference type="HOGENOM" id="CLU_1190835_0_0_1"/>
<dbReference type="Pfam" id="PF00092">
    <property type="entry name" value="VWA"/>
    <property type="match status" value="1"/>
</dbReference>
<reference evidence="3 5" key="2">
    <citation type="journal article" date="2013" name="Nature">
        <title>Insights into bilaterian evolution from three spiralian genomes.</title>
        <authorList>
            <person name="Simakov O."/>
            <person name="Marletaz F."/>
            <person name="Cho S.J."/>
            <person name="Edsinger-Gonzales E."/>
            <person name="Havlak P."/>
            <person name="Hellsten U."/>
            <person name="Kuo D.H."/>
            <person name="Larsson T."/>
            <person name="Lv J."/>
            <person name="Arendt D."/>
            <person name="Savage R."/>
            <person name="Osoegawa K."/>
            <person name="de Jong P."/>
            <person name="Grimwood J."/>
            <person name="Chapman J.A."/>
            <person name="Shapiro H."/>
            <person name="Aerts A."/>
            <person name="Otillar R.P."/>
            <person name="Terry A.Y."/>
            <person name="Boore J.L."/>
            <person name="Grigoriev I.V."/>
            <person name="Lindberg D.R."/>
            <person name="Seaver E.C."/>
            <person name="Weisblat D.A."/>
            <person name="Putnam N.H."/>
            <person name="Rokhsar D.S."/>
        </authorList>
    </citation>
    <scope>NUCLEOTIDE SEQUENCE</scope>
    <source>
        <strain evidence="3 5">I ESC-2004</strain>
    </source>
</reference>
<protein>
    <recommendedName>
        <fullName evidence="2">VWFA domain-containing protein</fullName>
    </recommendedName>
</protein>
<evidence type="ECO:0000313" key="5">
    <source>
        <dbReference type="Proteomes" id="UP000014760"/>
    </source>
</evidence>
<dbReference type="SMART" id="SM00327">
    <property type="entry name" value="VWA"/>
    <property type="match status" value="1"/>
</dbReference>
<dbReference type="InterPro" id="IPR050525">
    <property type="entry name" value="ECM_Assembly_Org"/>
</dbReference>
<feature type="domain" description="VWFA" evidence="2">
    <location>
        <begin position="27"/>
        <end position="228"/>
    </location>
</feature>
<name>R7UCV9_CAPTE</name>